<dbReference type="GO" id="GO:1990281">
    <property type="term" value="C:efflux pump complex"/>
    <property type="evidence" value="ECO:0007669"/>
    <property type="project" value="TreeGrafter"/>
</dbReference>
<keyword evidence="3" id="KW-0813">Transport</keyword>
<evidence type="ECO:0000256" key="1">
    <source>
        <dbReference type="ARBA" id="ARBA00004442"/>
    </source>
</evidence>
<evidence type="ECO:0000313" key="11">
    <source>
        <dbReference type="Proteomes" id="UP000311605"/>
    </source>
</evidence>
<dbReference type="NCBIfam" id="TIGR01844">
    <property type="entry name" value="type_I_sec_TolC"/>
    <property type="match status" value="1"/>
</dbReference>
<organism evidence="10 11">
    <name type="scientific">Aliirhizobium smilacinae</name>
    <dbReference type="NCBI Taxonomy" id="1395944"/>
    <lineage>
        <taxon>Bacteria</taxon>
        <taxon>Pseudomonadati</taxon>
        <taxon>Pseudomonadota</taxon>
        <taxon>Alphaproteobacteria</taxon>
        <taxon>Hyphomicrobiales</taxon>
        <taxon>Rhizobiaceae</taxon>
        <taxon>Aliirhizobium</taxon>
    </lineage>
</organism>
<feature type="region of interest" description="Disordered" evidence="8">
    <location>
        <begin position="32"/>
        <end position="57"/>
    </location>
</feature>
<dbReference type="Proteomes" id="UP000311605">
    <property type="component" value="Unassembled WGS sequence"/>
</dbReference>
<evidence type="ECO:0000256" key="6">
    <source>
        <dbReference type="ARBA" id="ARBA00023136"/>
    </source>
</evidence>
<keyword evidence="9" id="KW-0732">Signal</keyword>
<dbReference type="SUPFAM" id="SSF56954">
    <property type="entry name" value="Outer membrane efflux proteins (OEP)"/>
    <property type="match status" value="1"/>
</dbReference>
<evidence type="ECO:0000256" key="9">
    <source>
        <dbReference type="SAM" id="SignalP"/>
    </source>
</evidence>
<dbReference type="Pfam" id="PF02321">
    <property type="entry name" value="OEP"/>
    <property type="match status" value="2"/>
</dbReference>
<gene>
    <name evidence="10" type="ORF">FHP24_22205</name>
</gene>
<comment type="subcellular location">
    <subcellularLocation>
        <location evidence="1">Cell outer membrane</location>
    </subcellularLocation>
</comment>
<evidence type="ECO:0000256" key="3">
    <source>
        <dbReference type="ARBA" id="ARBA00022448"/>
    </source>
</evidence>
<dbReference type="InterPro" id="IPR051906">
    <property type="entry name" value="TolC-like"/>
</dbReference>
<keyword evidence="11" id="KW-1185">Reference proteome</keyword>
<feature type="signal peptide" evidence="9">
    <location>
        <begin position="1"/>
        <end position="23"/>
    </location>
</feature>
<keyword evidence="6" id="KW-0472">Membrane</keyword>
<dbReference type="GO" id="GO:0015562">
    <property type="term" value="F:efflux transmembrane transporter activity"/>
    <property type="evidence" value="ECO:0007669"/>
    <property type="project" value="InterPro"/>
</dbReference>
<reference evidence="10 11" key="1">
    <citation type="submission" date="2019-06" db="EMBL/GenBank/DDBJ databases">
        <title>The draft genome of Rhizobium smilacinae PTYR-5.</title>
        <authorList>
            <person name="Liu L."/>
            <person name="Li L."/>
            <person name="Zhang X."/>
        </authorList>
    </citation>
    <scope>NUCLEOTIDE SEQUENCE [LARGE SCALE GENOMIC DNA]</scope>
    <source>
        <strain evidence="10 11">PTYR-5</strain>
    </source>
</reference>
<dbReference type="InterPro" id="IPR010130">
    <property type="entry name" value="T1SS_OMP_TolC"/>
</dbReference>
<dbReference type="AlphaFoldDB" id="A0A5C4XEH8"/>
<evidence type="ECO:0000256" key="4">
    <source>
        <dbReference type="ARBA" id="ARBA00022452"/>
    </source>
</evidence>
<feature type="compositionally biased region" description="Low complexity" evidence="8">
    <location>
        <begin position="32"/>
        <end position="44"/>
    </location>
</feature>
<feature type="compositionally biased region" description="Low complexity" evidence="8">
    <location>
        <begin position="477"/>
        <end position="490"/>
    </location>
</feature>
<dbReference type="OrthoDB" id="314748at2"/>
<keyword evidence="4" id="KW-1134">Transmembrane beta strand</keyword>
<dbReference type="InterPro" id="IPR003423">
    <property type="entry name" value="OMP_efflux"/>
</dbReference>
<dbReference type="GO" id="GO:0009279">
    <property type="term" value="C:cell outer membrane"/>
    <property type="evidence" value="ECO:0007669"/>
    <property type="project" value="UniProtKB-SubCell"/>
</dbReference>
<dbReference type="EMBL" id="VDMN01000006">
    <property type="protein sequence ID" value="TNM61261.1"/>
    <property type="molecule type" value="Genomic_DNA"/>
</dbReference>
<keyword evidence="5" id="KW-0812">Transmembrane</keyword>
<accession>A0A5C4XEH8</accession>
<comment type="similarity">
    <text evidence="2">Belongs to the outer membrane factor (OMF) (TC 1.B.17) family.</text>
</comment>
<protein>
    <submittedName>
        <fullName evidence="10">TolC family outer membrane protein</fullName>
    </submittedName>
</protein>
<keyword evidence="7" id="KW-0998">Cell outer membrane</keyword>
<evidence type="ECO:0000256" key="2">
    <source>
        <dbReference type="ARBA" id="ARBA00007613"/>
    </source>
</evidence>
<dbReference type="GO" id="GO:0015288">
    <property type="term" value="F:porin activity"/>
    <property type="evidence" value="ECO:0007669"/>
    <property type="project" value="TreeGrafter"/>
</dbReference>
<evidence type="ECO:0000256" key="7">
    <source>
        <dbReference type="ARBA" id="ARBA00023237"/>
    </source>
</evidence>
<feature type="region of interest" description="Disordered" evidence="8">
    <location>
        <begin position="456"/>
        <end position="507"/>
    </location>
</feature>
<proteinExistence type="inferred from homology"/>
<evidence type="ECO:0000313" key="10">
    <source>
        <dbReference type="EMBL" id="TNM61261.1"/>
    </source>
</evidence>
<dbReference type="PANTHER" id="PTHR30026:SF22">
    <property type="entry name" value="OUTER MEMBRANE EFFLUX PROTEIN"/>
    <property type="match status" value="1"/>
</dbReference>
<sequence>MRSSRTIKLCLLIAAALIQTACSQTSHKNAAQKQQDTKAQALAASPSKPSPEITGSITAPVTDIDSAVRRVVSWHPSIQEAAGRIRQQNELIADARSGYRPSVGGGLDLAAQKGDRGEWAPRLNATASQMIYDFGKVSGRVEAESAIYDVRRAEFLATVDDTIRETVLASVEVMRNARLAAVAKEQVNDVSAIAELVTARTDRGASTRSDKLQAQARIQAAQSTALEINAEKQRWEGSLSSLLGQMTAVRLRPSFPSALSKACAGPEPVWETVPTVVAAKSRKREADARVKLARADMLPTIALEGTTRMKTWGGGESDYMIGVTVKGDLYNGGSFRARQNAARYGAQASDAAIAVGKFDTQRSWIQSASQVNSLGTLLKSLGSRQTMMRETRDLYQKQFLDLGTRSLLDVLNADQELHSARFDEINTRFDLYKLNVECAYAAGRLRDAFGLSSASTLPPETVSASASQPPPVPELTSARAPSSKSASPSAEQISADAQKMPLRAPRT</sequence>
<comment type="caution">
    <text evidence="10">The sequence shown here is derived from an EMBL/GenBank/DDBJ whole genome shotgun (WGS) entry which is preliminary data.</text>
</comment>
<dbReference type="Gene3D" id="1.20.1600.10">
    <property type="entry name" value="Outer membrane efflux proteins (OEP)"/>
    <property type="match status" value="1"/>
</dbReference>
<evidence type="ECO:0000256" key="5">
    <source>
        <dbReference type="ARBA" id="ARBA00022692"/>
    </source>
</evidence>
<feature type="chain" id="PRO_5023025643" evidence="9">
    <location>
        <begin position="24"/>
        <end position="507"/>
    </location>
</feature>
<name>A0A5C4XEH8_9HYPH</name>
<dbReference type="PANTHER" id="PTHR30026">
    <property type="entry name" value="OUTER MEMBRANE PROTEIN TOLC"/>
    <property type="match status" value="1"/>
</dbReference>
<dbReference type="RefSeq" id="WP_139678430.1">
    <property type="nucleotide sequence ID" value="NZ_VDMN01000006.1"/>
</dbReference>
<evidence type="ECO:0000256" key="8">
    <source>
        <dbReference type="SAM" id="MobiDB-lite"/>
    </source>
</evidence>